<feature type="signal peptide" evidence="1">
    <location>
        <begin position="1"/>
        <end position="15"/>
    </location>
</feature>
<organism evidence="2 3">
    <name type="scientific">Yarrowia lipolytica</name>
    <name type="common">Candida lipolytica</name>
    <dbReference type="NCBI Taxonomy" id="4952"/>
    <lineage>
        <taxon>Eukaryota</taxon>
        <taxon>Fungi</taxon>
        <taxon>Dikarya</taxon>
        <taxon>Ascomycota</taxon>
        <taxon>Saccharomycotina</taxon>
        <taxon>Dipodascomycetes</taxon>
        <taxon>Dipodascales</taxon>
        <taxon>Dipodascales incertae sedis</taxon>
        <taxon>Yarrowia</taxon>
    </lineage>
</organism>
<sequence length="122" mass="13655">MVLWLVFLALLRSRATKSPTLAVSFTQSRCRLLAPLLHRVVSLCALADVTVGALVTWDARPSPNCVRRASISALNCLWVLLGHCFPMLSFNLSFHPVLLASLPSGQCGLRECDRHWCIWRVR</sequence>
<evidence type="ECO:0008006" key="4">
    <source>
        <dbReference type="Google" id="ProtNLM"/>
    </source>
</evidence>
<keyword evidence="1" id="KW-0732">Signal</keyword>
<dbReference type="AlphaFoldDB" id="A0A1D8NN45"/>
<dbReference type="GeneID" id="94583942"/>
<dbReference type="EMBL" id="CP017558">
    <property type="protein sequence ID" value="AOW07056.1"/>
    <property type="molecule type" value="Genomic_DNA"/>
</dbReference>
<evidence type="ECO:0000313" key="2">
    <source>
        <dbReference type="EMBL" id="AOW07056.1"/>
    </source>
</evidence>
<evidence type="ECO:0000256" key="1">
    <source>
        <dbReference type="SAM" id="SignalP"/>
    </source>
</evidence>
<evidence type="ECO:0000313" key="3">
    <source>
        <dbReference type="Proteomes" id="UP000182444"/>
    </source>
</evidence>
<dbReference type="RefSeq" id="XP_068139458.1">
    <property type="nucleotide sequence ID" value="XM_068283357.1"/>
</dbReference>
<dbReference type="Proteomes" id="UP000182444">
    <property type="component" value="Chromosome 1F"/>
</dbReference>
<feature type="chain" id="PRO_5013380271" description="Secreted protein" evidence="1">
    <location>
        <begin position="16"/>
        <end position="122"/>
    </location>
</feature>
<reference evidence="2 3" key="1">
    <citation type="journal article" date="2016" name="PLoS ONE">
        <title>Sequence Assembly of Yarrowia lipolytica Strain W29/CLIB89 Shows Transposable Element Diversity.</title>
        <authorList>
            <person name="Magnan C."/>
            <person name="Yu J."/>
            <person name="Chang I."/>
            <person name="Jahn E."/>
            <person name="Kanomata Y."/>
            <person name="Wu J."/>
            <person name="Zeller M."/>
            <person name="Oakes M."/>
            <person name="Baldi P."/>
            <person name="Sandmeyer S."/>
        </authorList>
    </citation>
    <scope>NUCLEOTIDE SEQUENCE [LARGE SCALE GENOMIC DNA]</scope>
    <source>
        <strain evidence="3">CLIB89(W29)</strain>
    </source>
</reference>
<dbReference type="VEuPathDB" id="FungiDB:YALI1_F16366g"/>
<name>A0A1D8NN45_YARLL</name>
<protein>
    <recommendedName>
        <fullName evidence="4">Secreted protein</fullName>
    </recommendedName>
</protein>
<accession>A0A1D8NN45</accession>
<proteinExistence type="predicted"/>
<gene>
    <name evidence="2" type="ORF">YALI1_F16366g</name>
</gene>